<sequence>MENAYTIELPRKMRTHPTFYVGRLRPYYQYKPVSRCEGHLCSRKPRPPSSGPVSTSQSGRPAKRPAHAVERCLDELQSSRHVENEPNVHSQVAQTQTWHDRPNDRALSNCNYPLQDHGAHDADSVRDPGHLATVTLHGSAPEHQADTTLEADQVFLPPPHPLMDSCGGLRFVVERILSHRDVNGVRTNYFVRWNGYPPAWGSWEPRAQLIVDVLGLVE</sequence>
<evidence type="ECO:0000259" key="4">
    <source>
        <dbReference type="PROSITE" id="PS50013"/>
    </source>
</evidence>
<accession>A0AAV1TCD5</accession>
<comment type="caution">
    <text evidence="5">The sequence shown here is derived from an EMBL/GenBank/DDBJ whole genome shotgun (WGS) entry which is preliminary data.</text>
</comment>
<name>A0AAV1TCD5_9STRA</name>
<dbReference type="PROSITE" id="PS00598">
    <property type="entry name" value="CHROMO_1"/>
    <property type="match status" value="1"/>
</dbReference>
<dbReference type="CDD" id="cd00024">
    <property type="entry name" value="CD_CSD"/>
    <property type="match status" value="1"/>
</dbReference>
<keyword evidence="2" id="KW-0539">Nucleus</keyword>
<dbReference type="SUPFAM" id="SSF54160">
    <property type="entry name" value="Chromo domain-like"/>
    <property type="match status" value="1"/>
</dbReference>
<comment type="subcellular location">
    <subcellularLocation>
        <location evidence="1">Nucleus</location>
    </subcellularLocation>
</comment>
<dbReference type="PROSITE" id="PS50013">
    <property type="entry name" value="CHROMO_2"/>
    <property type="match status" value="1"/>
</dbReference>
<reference evidence="5" key="1">
    <citation type="submission" date="2024-01" db="EMBL/GenBank/DDBJ databases">
        <authorList>
            <person name="Webb A."/>
        </authorList>
    </citation>
    <scope>NUCLEOTIDE SEQUENCE</scope>
    <source>
        <strain evidence="5">Pm1</strain>
    </source>
</reference>
<dbReference type="Gene3D" id="2.40.50.40">
    <property type="match status" value="1"/>
</dbReference>
<dbReference type="EMBL" id="CAKLBY020000041">
    <property type="protein sequence ID" value="CAK7915027.1"/>
    <property type="molecule type" value="Genomic_DNA"/>
</dbReference>
<gene>
    <name evidence="5" type="ORF">PM001_LOCUS5065</name>
    <name evidence="6" type="ORF">PM001_LOCUS5086</name>
</gene>
<feature type="region of interest" description="Disordered" evidence="3">
    <location>
        <begin position="38"/>
        <end position="67"/>
    </location>
</feature>
<evidence type="ECO:0000256" key="3">
    <source>
        <dbReference type="SAM" id="MobiDB-lite"/>
    </source>
</evidence>
<feature type="domain" description="Chromo" evidence="4">
    <location>
        <begin position="171"/>
        <end position="218"/>
    </location>
</feature>
<evidence type="ECO:0000313" key="7">
    <source>
        <dbReference type="Proteomes" id="UP001162060"/>
    </source>
</evidence>
<dbReference type="InterPro" id="IPR000953">
    <property type="entry name" value="Chromo/chromo_shadow_dom"/>
</dbReference>
<proteinExistence type="predicted"/>
<dbReference type="InterPro" id="IPR023780">
    <property type="entry name" value="Chromo_domain"/>
</dbReference>
<protein>
    <recommendedName>
        <fullName evidence="4">Chromo domain-containing protein</fullName>
    </recommendedName>
</protein>
<dbReference type="EMBL" id="CAKLBY020000041">
    <property type="protein sequence ID" value="CAK7914943.1"/>
    <property type="molecule type" value="Genomic_DNA"/>
</dbReference>
<dbReference type="InterPro" id="IPR023779">
    <property type="entry name" value="Chromodomain_CS"/>
</dbReference>
<dbReference type="InterPro" id="IPR016197">
    <property type="entry name" value="Chromo-like_dom_sf"/>
</dbReference>
<evidence type="ECO:0000256" key="1">
    <source>
        <dbReference type="ARBA" id="ARBA00004123"/>
    </source>
</evidence>
<dbReference type="AlphaFoldDB" id="A0AAV1TCD5"/>
<dbReference type="Proteomes" id="UP001162060">
    <property type="component" value="Unassembled WGS sequence"/>
</dbReference>
<dbReference type="Pfam" id="PF00385">
    <property type="entry name" value="Chromo"/>
    <property type="match status" value="1"/>
</dbReference>
<evidence type="ECO:0000313" key="6">
    <source>
        <dbReference type="EMBL" id="CAK7915027.1"/>
    </source>
</evidence>
<organism evidence="5 7">
    <name type="scientific">Peronospora matthiolae</name>
    <dbReference type="NCBI Taxonomy" id="2874970"/>
    <lineage>
        <taxon>Eukaryota</taxon>
        <taxon>Sar</taxon>
        <taxon>Stramenopiles</taxon>
        <taxon>Oomycota</taxon>
        <taxon>Peronosporomycetes</taxon>
        <taxon>Peronosporales</taxon>
        <taxon>Peronosporaceae</taxon>
        <taxon>Peronospora</taxon>
    </lineage>
</organism>
<dbReference type="GO" id="GO:0005634">
    <property type="term" value="C:nucleus"/>
    <property type="evidence" value="ECO:0007669"/>
    <property type="project" value="UniProtKB-SubCell"/>
</dbReference>
<evidence type="ECO:0000313" key="5">
    <source>
        <dbReference type="EMBL" id="CAK7914943.1"/>
    </source>
</evidence>
<evidence type="ECO:0000256" key="2">
    <source>
        <dbReference type="ARBA" id="ARBA00023242"/>
    </source>
</evidence>